<keyword evidence="1" id="KW-0245">EGF-like domain</keyword>
<evidence type="ECO:0000313" key="5">
    <source>
        <dbReference type="EMBL" id="KAK7465878.1"/>
    </source>
</evidence>
<sequence>MLSVVSDACYSTPCWNGGTCEPSRGTHFWCYCRHGYSGQFCDIDTNPDRNMTSKMSEMQLSSILIVAIVAFSIIILCVIHHVCRHFRSHALHVQDSPGRLPRVRLPLPRLIPRGDLPIISGRVFASQCACDTEEGGINPDTCDITSSAFSFECDFPPSYVDAVSEATEKMGNLPDYDEVVSEFEPTSRTQQSRPLQNNVTCN</sequence>
<accession>A0ABD0J945</accession>
<keyword evidence="3" id="KW-1133">Transmembrane helix</keyword>
<keyword evidence="3" id="KW-0812">Transmembrane</keyword>
<dbReference type="AlphaFoldDB" id="A0ABD0J945"/>
<evidence type="ECO:0000259" key="4">
    <source>
        <dbReference type="PROSITE" id="PS50026"/>
    </source>
</evidence>
<protein>
    <recommendedName>
        <fullName evidence="4">EGF-like domain-containing protein</fullName>
    </recommendedName>
</protein>
<comment type="caution">
    <text evidence="1">Lacks conserved residue(s) required for the propagation of feature annotation.</text>
</comment>
<dbReference type="Pfam" id="PF00008">
    <property type="entry name" value="EGF"/>
    <property type="match status" value="1"/>
</dbReference>
<comment type="caution">
    <text evidence="5">The sequence shown here is derived from an EMBL/GenBank/DDBJ whole genome shotgun (WGS) entry which is preliminary data.</text>
</comment>
<feature type="compositionally biased region" description="Polar residues" evidence="2">
    <location>
        <begin position="184"/>
        <end position="202"/>
    </location>
</feature>
<dbReference type="Proteomes" id="UP001519460">
    <property type="component" value="Unassembled WGS sequence"/>
</dbReference>
<reference evidence="5 6" key="1">
    <citation type="journal article" date="2023" name="Sci. Data">
        <title>Genome assembly of the Korean intertidal mud-creeper Batillaria attramentaria.</title>
        <authorList>
            <person name="Patra A.K."/>
            <person name="Ho P.T."/>
            <person name="Jun S."/>
            <person name="Lee S.J."/>
            <person name="Kim Y."/>
            <person name="Won Y.J."/>
        </authorList>
    </citation>
    <scope>NUCLEOTIDE SEQUENCE [LARGE SCALE GENOMIC DNA]</scope>
    <source>
        <strain evidence="5">Wonlab-2016</strain>
    </source>
</reference>
<dbReference type="SMART" id="SM00181">
    <property type="entry name" value="EGF"/>
    <property type="match status" value="1"/>
</dbReference>
<feature type="transmembrane region" description="Helical" evidence="3">
    <location>
        <begin position="60"/>
        <end position="79"/>
    </location>
</feature>
<feature type="region of interest" description="Disordered" evidence="2">
    <location>
        <begin position="183"/>
        <end position="202"/>
    </location>
</feature>
<name>A0ABD0J945_9CAEN</name>
<feature type="domain" description="EGF-like" evidence="4">
    <location>
        <begin position="5"/>
        <end position="42"/>
    </location>
</feature>
<organism evidence="5 6">
    <name type="scientific">Batillaria attramentaria</name>
    <dbReference type="NCBI Taxonomy" id="370345"/>
    <lineage>
        <taxon>Eukaryota</taxon>
        <taxon>Metazoa</taxon>
        <taxon>Spiralia</taxon>
        <taxon>Lophotrochozoa</taxon>
        <taxon>Mollusca</taxon>
        <taxon>Gastropoda</taxon>
        <taxon>Caenogastropoda</taxon>
        <taxon>Sorbeoconcha</taxon>
        <taxon>Cerithioidea</taxon>
        <taxon>Batillariidae</taxon>
        <taxon>Batillaria</taxon>
    </lineage>
</organism>
<proteinExistence type="predicted"/>
<dbReference type="InterPro" id="IPR000742">
    <property type="entry name" value="EGF"/>
</dbReference>
<evidence type="ECO:0000313" key="6">
    <source>
        <dbReference type="Proteomes" id="UP001519460"/>
    </source>
</evidence>
<keyword evidence="1" id="KW-1015">Disulfide bond</keyword>
<evidence type="ECO:0000256" key="3">
    <source>
        <dbReference type="SAM" id="Phobius"/>
    </source>
</evidence>
<dbReference type="EMBL" id="JACVVK020000567">
    <property type="protein sequence ID" value="KAK7465878.1"/>
    <property type="molecule type" value="Genomic_DNA"/>
</dbReference>
<feature type="disulfide bond" evidence="1">
    <location>
        <begin position="32"/>
        <end position="41"/>
    </location>
</feature>
<evidence type="ECO:0000256" key="1">
    <source>
        <dbReference type="PROSITE-ProRule" id="PRU00076"/>
    </source>
</evidence>
<dbReference type="PROSITE" id="PS01186">
    <property type="entry name" value="EGF_2"/>
    <property type="match status" value="1"/>
</dbReference>
<dbReference type="PROSITE" id="PS50026">
    <property type="entry name" value="EGF_3"/>
    <property type="match status" value="1"/>
</dbReference>
<dbReference type="PROSITE" id="PS00022">
    <property type="entry name" value="EGF_1"/>
    <property type="match status" value="1"/>
</dbReference>
<dbReference type="SUPFAM" id="SSF57196">
    <property type="entry name" value="EGF/Laminin"/>
    <property type="match status" value="1"/>
</dbReference>
<dbReference type="CDD" id="cd00054">
    <property type="entry name" value="EGF_CA"/>
    <property type="match status" value="1"/>
</dbReference>
<dbReference type="Gene3D" id="2.10.25.10">
    <property type="entry name" value="Laminin"/>
    <property type="match status" value="1"/>
</dbReference>
<keyword evidence="6" id="KW-1185">Reference proteome</keyword>
<evidence type="ECO:0000256" key="2">
    <source>
        <dbReference type="SAM" id="MobiDB-lite"/>
    </source>
</evidence>
<keyword evidence="3" id="KW-0472">Membrane</keyword>
<gene>
    <name evidence="5" type="ORF">BaRGS_00037569</name>
</gene>